<evidence type="ECO:0000259" key="2">
    <source>
        <dbReference type="PROSITE" id="PS51272"/>
    </source>
</evidence>
<dbReference type="Proteomes" id="UP000323257">
    <property type="component" value="Unassembled WGS sequence"/>
</dbReference>
<dbReference type="OrthoDB" id="9802993at2"/>
<dbReference type="Pfam" id="PF07581">
    <property type="entry name" value="Glug"/>
    <property type="match status" value="2"/>
</dbReference>
<evidence type="ECO:0000313" key="4">
    <source>
        <dbReference type="Proteomes" id="UP000323257"/>
    </source>
</evidence>
<evidence type="ECO:0000256" key="1">
    <source>
        <dbReference type="SAM" id="MobiDB-lite"/>
    </source>
</evidence>
<keyword evidence="4" id="KW-1185">Reference proteome</keyword>
<feature type="domain" description="SLH" evidence="2">
    <location>
        <begin position="1402"/>
        <end position="1465"/>
    </location>
</feature>
<dbReference type="PROSITE" id="PS51272">
    <property type="entry name" value="SLH"/>
    <property type="match status" value="3"/>
</dbReference>
<dbReference type="SUPFAM" id="SSF50939">
    <property type="entry name" value="Sialidases"/>
    <property type="match status" value="2"/>
</dbReference>
<dbReference type="Pfam" id="PF00395">
    <property type="entry name" value="SLH"/>
    <property type="match status" value="3"/>
</dbReference>
<dbReference type="Pfam" id="PF02368">
    <property type="entry name" value="Big_2"/>
    <property type="match status" value="2"/>
</dbReference>
<protein>
    <submittedName>
        <fullName evidence="3">GLUG motif-containing protein</fullName>
    </submittedName>
</protein>
<dbReference type="Gene3D" id="2.160.20.110">
    <property type="match status" value="1"/>
</dbReference>
<dbReference type="PANTHER" id="PTHR43308">
    <property type="entry name" value="OUTER MEMBRANE PROTEIN ALPHA-RELATED"/>
    <property type="match status" value="1"/>
</dbReference>
<dbReference type="EMBL" id="VNHS01000014">
    <property type="protein sequence ID" value="TYP69620.1"/>
    <property type="molecule type" value="Genomic_DNA"/>
</dbReference>
<dbReference type="SUPFAM" id="SSF49373">
    <property type="entry name" value="Invasin/intimin cell-adhesion fragments"/>
    <property type="match status" value="1"/>
</dbReference>
<dbReference type="Gene3D" id="2.60.220.30">
    <property type="match status" value="1"/>
</dbReference>
<reference evidence="3 4" key="1">
    <citation type="submission" date="2019-07" db="EMBL/GenBank/DDBJ databases">
        <title>Genomic Encyclopedia of Type Strains, Phase III (KMG-III): the genomes of soil and plant-associated and newly described type strains.</title>
        <authorList>
            <person name="Whitman W."/>
        </authorList>
    </citation>
    <scope>NUCLEOTIDE SEQUENCE [LARGE SCALE GENOMIC DNA]</scope>
    <source>
        <strain evidence="3 4">BL24</strain>
    </source>
</reference>
<proteinExistence type="predicted"/>
<sequence length="1522" mass="154605">MYMGSSHQEERKQNMVKKRVSGAARTWMKGVTVRIVMGLMVLILLSSSIPAPASADDSGGWTHCANEGETCAAAGTKEIRFGADGSYVKKVINGAVTCSAAALEVADPAVGIVKSCDIRNLQLGSGVSAVGSGDHRSVAITFKVYAAQAGTLADLRSKMTVRRTGESVFSPLGENDIVSNLTSSPSSSSLTITFEQALAGSDNVIVIDEGAFADSGASPYNQIVTIEGIQFGVGTASSPYEIATADHLNKVRYQLGRDVYYKLTADIDLSGYASFEGWVPIANDMDAPFQGHLDGNGYTIRRMTITRPSDIGIGLVGFLGGFGVLANMKLEDVAIDGNAYVGGLVGFSKGTISNSYVTGSVKGNTYVGGLVGTNMHYAPIRNSYAAVTVQAGDKYIGGLVGSNNGDIISSYAKSNLSGGGNQVGGLVGVHFGRINDSYAAGSVSGNSNIGGLIGVNRGLVYSSYATGSLTGGWNLGGFAGDQFEVGMNNNSYYDIEMNNGIGTKKSADDMKLQSTYAGFDFADGGGAWGIDPVYNNGYPYLKAAVAPPAVIGVSVSPAASNVATGAAQQLTAAVTVVGGAATTVTWSSSDNASVTVDANGLAAVAAHAAPGDYTLTATSTADGSKIGMATIQVTLDLSGVGLDVRGGIITGTTAAMEYSVDSTDGTDGTWTTASDTQTEVTFAAGPIYVRVAAQPTNYRLVASIAPVAAAPIGVGVDVAANQITGTTAQQEYSTNNGTTWADATATNTSHEFVGGEAILVRVKATASELASATTTAIHVAPAAGAPSDVGVDVAANQITGTTSQQEYSTNNGATWADATATKTSYNFVGGESIQVREKATTSQLASAATTIHIALATGAPSGVSVDVAANQITGTTEEQEYSTNNGATWADASASATSHNFVGGESVVVRVKATASELASASTTAIRIASAAGAPSGVGVDVASNQITGTTAQQEYSTNNGTTWADATATNTSHEFVGGEVVQLRVKATASELASAATKAIHVAPAAVAPSGVSADMSGGKAAVKLVGAAITMEYSRDGGATWQTVSSPIAAGTAVLDVSVAPNDKLHVRTAATASALASQATAKLNVGEVTSVTVSPATATIVQGATGQLTATVTVGGGAPRTVTWTSSNPKVAVDANGLVTVAADAAVGNYTVTATSTFEASHKGSATITVTAAPTAPTGGEGGGNTSTNPTPTPVRSADGTLTLPVGTTGEVSLDGTASVSIPAGAADQELRITMAKVTEAKALLTDRDGLASPIFEILKNIAGNFSVPVTLTFAFDAASLGKEQEPAVFYYDEVNKAWVKVEGGKVAGDRITVEVDHFTKFAVFAVDRAVTETTDPQPTNTMRDISGHWAEAAIKQAIGEGIVKGYQDGTFRPGQTVTRAEFAVMLMNALQPQVQGTTLQFADAATIGAWARTAIAQAVELSIITGYADGSFRPNAEITRAEMAAMLAKAAGQSDTAQAATGFADDEGIPTWAKGSVGYLKRSGIVQGKAGNIFAPQDLATRAEAVNVLLKLLARASK</sequence>
<dbReference type="InterPro" id="IPR001119">
    <property type="entry name" value="SLH_dom"/>
</dbReference>
<name>A0A5S5BU01_9BACL</name>
<gene>
    <name evidence="3" type="ORF">BCM02_114137</name>
</gene>
<feature type="domain" description="SLH" evidence="2">
    <location>
        <begin position="1341"/>
        <end position="1400"/>
    </location>
</feature>
<dbReference type="InterPro" id="IPR051465">
    <property type="entry name" value="Cell_Envelope_Struct_Comp"/>
</dbReference>
<accession>A0A5S5BU01</accession>
<dbReference type="Gene3D" id="2.60.40.1080">
    <property type="match status" value="2"/>
</dbReference>
<dbReference type="SMART" id="SM00635">
    <property type="entry name" value="BID_2"/>
    <property type="match status" value="2"/>
</dbReference>
<feature type="region of interest" description="Disordered" evidence="1">
    <location>
        <begin position="1175"/>
        <end position="1201"/>
    </location>
</feature>
<dbReference type="InterPro" id="IPR008964">
    <property type="entry name" value="Invasin/intimin_cell_adhesion"/>
</dbReference>
<comment type="caution">
    <text evidence="3">The sequence shown here is derived from an EMBL/GenBank/DDBJ whole genome shotgun (WGS) entry which is preliminary data.</text>
</comment>
<dbReference type="InterPro" id="IPR011493">
    <property type="entry name" value="GLUG"/>
</dbReference>
<feature type="domain" description="SLH" evidence="2">
    <location>
        <begin position="1467"/>
        <end position="1522"/>
    </location>
</feature>
<evidence type="ECO:0000313" key="3">
    <source>
        <dbReference type="EMBL" id="TYP69620.1"/>
    </source>
</evidence>
<dbReference type="InterPro" id="IPR036278">
    <property type="entry name" value="Sialidase_sf"/>
</dbReference>
<dbReference type="PANTHER" id="PTHR43308:SF5">
    <property type="entry name" value="S-LAYER PROTEIN _ PEPTIDOGLYCAN ENDO-BETA-N-ACETYLGLUCOSAMINIDASE"/>
    <property type="match status" value="1"/>
</dbReference>
<organism evidence="3 4">
    <name type="scientific">Paenibacillus methanolicus</name>
    <dbReference type="NCBI Taxonomy" id="582686"/>
    <lineage>
        <taxon>Bacteria</taxon>
        <taxon>Bacillati</taxon>
        <taxon>Bacillota</taxon>
        <taxon>Bacilli</taxon>
        <taxon>Bacillales</taxon>
        <taxon>Paenibacillaceae</taxon>
        <taxon>Paenibacillus</taxon>
    </lineage>
</organism>
<dbReference type="InterPro" id="IPR003343">
    <property type="entry name" value="Big_2"/>
</dbReference>